<evidence type="ECO:0000313" key="3">
    <source>
        <dbReference type="Proteomes" id="UP000215441"/>
    </source>
</evidence>
<dbReference type="EMBL" id="NOIG01000007">
    <property type="protein sequence ID" value="OYD50125.1"/>
    <property type="molecule type" value="Genomic_DNA"/>
</dbReference>
<sequence>MTKFHIDFKNRLRASGIHLCISLLVATLAALLVFGLWYPYPYREISGGRGLFFLVVAVDVAMGPLITLAIFNRSKPRRELVMDFTVVGMLQLAALGYGLWTVFVARPVHLVFEYSRLSVVHAVDIEPELLAKAPPALHALPLMGPTLIALRPFKDADEQFQFTMAALGGAPLAARSDLWQPYEASKEAILHASRSVSELRARFPAEAERIDRSIAKTGHPVTTLRYLPMVGRKEAWTAWIDPDTAKPLGFLPLDSF</sequence>
<protein>
    <submittedName>
        <fullName evidence="2">Pilus assembly protein</fullName>
    </submittedName>
</protein>
<feature type="transmembrane region" description="Helical" evidence="1">
    <location>
        <begin position="80"/>
        <end position="100"/>
    </location>
</feature>
<feature type="transmembrane region" description="Helical" evidence="1">
    <location>
        <begin position="50"/>
        <end position="71"/>
    </location>
</feature>
<dbReference type="OrthoDB" id="8613597at2"/>
<evidence type="ECO:0000256" key="1">
    <source>
        <dbReference type="SAM" id="Phobius"/>
    </source>
</evidence>
<dbReference type="NCBIfam" id="NF041437">
    <property type="entry name" value="TfpZ"/>
    <property type="match status" value="1"/>
</dbReference>
<dbReference type="RefSeq" id="WP_094289535.1">
    <property type="nucleotide sequence ID" value="NZ_NOIG01000007.1"/>
</dbReference>
<evidence type="ECO:0000313" key="2">
    <source>
        <dbReference type="EMBL" id="OYD50125.1"/>
    </source>
</evidence>
<keyword evidence="3" id="KW-1185">Reference proteome</keyword>
<feature type="transmembrane region" description="Helical" evidence="1">
    <location>
        <begin position="12"/>
        <end position="38"/>
    </location>
</feature>
<accession>A0A235ENX2</accession>
<gene>
    <name evidence="2" type="ORF">CBY09_11225</name>
</gene>
<name>A0A235ENX2_9BURK</name>
<keyword evidence="1" id="KW-0472">Membrane</keyword>
<keyword evidence="1" id="KW-0812">Transmembrane</keyword>
<reference evidence="2 3" key="1">
    <citation type="submission" date="2017-07" db="EMBL/GenBank/DDBJ databases">
        <title>Acidovorax KNDSW TSA 6 genome sequence and assembly.</title>
        <authorList>
            <person name="Mayilraj S."/>
        </authorList>
    </citation>
    <scope>NUCLEOTIDE SEQUENCE [LARGE SCALE GENOMIC DNA]</scope>
    <source>
        <strain evidence="2 3">KNDSW-TSA6</strain>
    </source>
</reference>
<dbReference type="AlphaFoldDB" id="A0A235ENX2"/>
<keyword evidence="1" id="KW-1133">Transmembrane helix</keyword>
<dbReference type="Proteomes" id="UP000215441">
    <property type="component" value="Unassembled WGS sequence"/>
</dbReference>
<proteinExistence type="predicted"/>
<dbReference type="InterPro" id="IPR047814">
    <property type="entry name" value="TfpX/TfpZ-like"/>
</dbReference>
<organism evidence="2 3">
    <name type="scientific">Acidovorax kalamii</name>
    <dbReference type="NCBI Taxonomy" id="2004485"/>
    <lineage>
        <taxon>Bacteria</taxon>
        <taxon>Pseudomonadati</taxon>
        <taxon>Pseudomonadota</taxon>
        <taxon>Betaproteobacteria</taxon>
        <taxon>Burkholderiales</taxon>
        <taxon>Comamonadaceae</taxon>
        <taxon>Acidovorax</taxon>
    </lineage>
</organism>
<comment type="caution">
    <text evidence="2">The sequence shown here is derived from an EMBL/GenBank/DDBJ whole genome shotgun (WGS) entry which is preliminary data.</text>
</comment>